<feature type="binding site" evidence="8">
    <location>
        <position position="115"/>
    </location>
    <ligand>
        <name>Fe cation</name>
        <dbReference type="ChEBI" id="CHEBI:24875"/>
    </ligand>
</feature>
<evidence type="ECO:0000256" key="2">
    <source>
        <dbReference type="ARBA" id="ARBA00022679"/>
    </source>
</evidence>
<dbReference type="GO" id="GO:0005737">
    <property type="term" value="C:cytoplasm"/>
    <property type="evidence" value="ECO:0007669"/>
    <property type="project" value="UniProtKB-SubCell"/>
</dbReference>
<keyword evidence="4 8" id="KW-0479">Metal-binding</keyword>
<dbReference type="InterPro" id="IPR043129">
    <property type="entry name" value="ATPase_NBD"/>
</dbReference>
<proteinExistence type="inferred from homology"/>
<comment type="function">
    <text evidence="8">Required for the formation of a threonylcarbamoyl group on adenosine at position 37 (t(6)A37) in tRNAs that read codons beginning with adenine. Is involved in the transfer of the threonylcarbamoyl moiety of threonylcarbamoyl-AMP (TC-AMP) to the N6 group of A37, together with TsaE and TsaB. TsaD likely plays a direct catalytic role in this reaction.</text>
</comment>
<evidence type="ECO:0000256" key="5">
    <source>
        <dbReference type="ARBA" id="ARBA00023004"/>
    </source>
</evidence>
<dbReference type="SUPFAM" id="SSF53067">
    <property type="entry name" value="Actin-like ATPase domain"/>
    <property type="match status" value="1"/>
</dbReference>
<dbReference type="GO" id="GO:0002949">
    <property type="term" value="P:tRNA threonylcarbamoyladenosine modification"/>
    <property type="evidence" value="ECO:0007669"/>
    <property type="project" value="UniProtKB-UniRule"/>
</dbReference>
<dbReference type="PANTHER" id="PTHR11735:SF6">
    <property type="entry name" value="TRNA N6-ADENOSINE THREONYLCARBAMOYLTRANSFERASE, MITOCHONDRIAL"/>
    <property type="match status" value="1"/>
</dbReference>
<feature type="binding site" evidence="8">
    <location>
        <position position="111"/>
    </location>
    <ligand>
        <name>Fe cation</name>
        <dbReference type="ChEBI" id="CHEBI:24875"/>
    </ligand>
</feature>
<dbReference type="InterPro" id="IPR017861">
    <property type="entry name" value="KAE1/TsaD"/>
</dbReference>
<dbReference type="CDD" id="cd24133">
    <property type="entry name" value="ASKHA_NBD_TsaD_bac"/>
    <property type="match status" value="1"/>
</dbReference>
<gene>
    <name evidence="10" type="primary">gcp</name>
    <name evidence="8" type="synonym">tsaD</name>
    <name evidence="10" type="ORF">Dpo_7c02560</name>
</gene>
<dbReference type="FunFam" id="3.30.420.40:FF:000040">
    <property type="entry name" value="tRNA N6-adenosine threonylcarbamoyltransferase"/>
    <property type="match status" value="1"/>
</dbReference>
<keyword evidence="11" id="KW-1185">Reference proteome</keyword>
<dbReference type="PANTHER" id="PTHR11735">
    <property type="entry name" value="TRNA N6-ADENOSINE THREONYLCARBAMOYLTRANSFERASE"/>
    <property type="match status" value="1"/>
</dbReference>
<feature type="binding site" evidence="8">
    <location>
        <position position="273"/>
    </location>
    <ligand>
        <name>substrate</name>
    </ligand>
</feature>
<feature type="binding site" evidence="8">
    <location>
        <position position="301"/>
    </location>
    <ligand>
        <name>Fe cation</name>
        <dbReference type="ChEBI" id="CHEBI:24875"/>
    </ligand>
</feature>
<dbReference type="Pfam" id="PF00814">
    <property type="entry name" value="TsaD"/>
    <property type="match status" value="1"/>
</dbReference>
<keyword evidence="5 8" id="KW-0408">Iron</keyword>
<feature type="binding site" evidence="8">
    <location>
        <begin position="134"/>
        <end position="138"/>
    </location>
    <ligand>
        <name>substrate</name>
    </ligand>
</feature>
<evidence type="ECO:0000256" key="4">
    <source>
        <dbReference type="ARBA" id="ARBA00022723"/>
    </source>
</evidence>
<keyword evidence="2 8" id="KW-0808">Transferase</keyword>
<dbReference type="NCBIfam" id="TIGR00329">
    <property type="entry name" value="gcp_kae1"/>
    <property type="match status" value="1"/>
</dbReference>
<name>S0FVP3_9BACT</name>
<dbReference type="FunFam" id="3.30.420.40:FF:000012">
    <property type="entry name" value="tRNA N6-adenosine threonylcarbamoyltransferase"/>
    <property type="match status" value="1"/>
</dbReference>
<sequence>MIVLGIESSCDETAAAVVDGHNRILSSVIASQVDAHRPYGGVVPELASRMHVQAITPVVTRAMDEANLSIQDIDGVAATRGPGLVGALLVGFTFAKAFAWAKNLPFAGVNHLEAHIHSLLLCRPAPEFPFIALVVSGGHTNIYHVVSDNRFELMGQTRDDAAGEAFDKVAKTLGLGYPGGPVIEAMARDRDPGDIVFPRSLLEKGSFDFSFSGLKSAVARYVHEHPVQTRDDKARVAAAFQAAVVDVVCEKLVAAAQSRHCRQIGISGGVSANQTLVAALTRRAARYQIEVIAPPVSLCGDNAAMVAARGAVMIRDGHLCGLDKDVFSRALNLSA</sequence>
<evidence type="ECO:0000256" key="1">
    <source>
        <dbReference type="ARBA" id="ARBA00022490"/>
    </source>
</evidence>
<dbReference type="OrthoDB" id="9806197at2"/>
<dbReference type="HAMAP" id="MF_01445">
    <property type="entry name" value="TsaD"/>
    <property type="match status" value="1"/>
</dbReference>
<dbReference type="RefSeq" id="WP_006967289.1">
    <property type="nucleotide sequence ID" value="NZ_APJX01000007.1"/>
</dbReference>
<dbReference type="GO" id="GO:0061711">
    <property type="term" value="F:tRNA N(6)-L-threonylcarbamoyladenine synthase activity"/>
    <property type="evidence" value="ECO:0007669"/>
    <property type="project" value="UniProtKB-EC"/>
</dbReference>
<organism evidence="10 11">
    <name type="scientific">Desulfotignum phosphitoxidans DSM 13687</name>
    <dbReference type="NCBI Taxonomy" id="1286635"/>
    <lineage>
        <taxon>Bacteria</taxon>
        <taxon>Pseudomonadati</taxon>
        <taxon>Thermodesulfobacteriota</taxon>
        <taxon>Desulfobacteria</taxon>
        <taxon>Desulfobacterales</taxon>
        <taxon>Desulfobacteraceae</taxon>
        <taxon>Desulfotignum</taxon>
    </lineage>
</organism>
<evidence type="ECO:0000256" key="6">
    <source>
        <dbReference type="ARBA" id="ARBA00023315"/>
    </source>
</evidence>
<dbReference type="NCBIfam" id="TIGR03723">
    <property type="entry name" value="T6A_TsaD_YgjD"/>
    <property type="match status" value="1"/>
</dbReference>
<evidence type="ECO:0000313" key="10">
    <source>
        <dbReference type="EMBL" id="EMS78780.1"/>
    </source>
</evidence>
<keyword evidence="3 8" id="KW-0819">tRNA processing</keyword>
<comment type="catalytic activity">
    <reaction evidence="7 8">
        <text>L-threonylcarbamoyladenylate + adenosine(37) in tRNA = N(6)-L-threonylcarbamoyladenosine(37) in tRNA + AMP + H(+)</text>
        <dbReference type="Rhea" id="RHEA:37059"/>
        <dbReference type="Rhea" id="RHEA-COMP:10162"/>
        <dbReference type="Rhea" id="RHEA-COMP:10163"/>
        <dbReference type="ChEBI" id="CHEBI:15378"/>
        <dbReference type="ChEBI" id="CHEBI:73682"/>
        <dbReference type="ChEBI" id="CHEBI:74411"/>
        <dbReference type="ChEBI" id="CHEBI:74418"/>
        <dbReference type="ChEBI" id="CHEBI:456215"/>
        <dbReference type="EC" id="2.3.1.234"/>
    </reaction>
</comment>
<dbReference type="AlphaFoldDB" id="S0FVP3"/>
<feature type="binding site" evidence="8">
    <location>
        <position position="167"/>
    </location>
    <ligand>
        <name>substrate</name>
    </ligand>
</feature>
<evidence type="ECO:0000256" key="8">
    <source>
        <dbReference type="HAMAP-Rule" id="MF_01445"/>
    </source>
</evidence>
<dbReference type="Gene3D" id="3.30.420.40">
    <property type="match status" value="2"/>
</dbReference>
<feature type="binding site" evidence="8">
    <location>
        <position position="180"/>
    </location>
    <ligand>
        <name>substrate</name>
    </ligand>
</feature>
<evidence type="ECO:0000259" key="9">
    <source>
        <dbReference type="Pfam" id="PF00814"/>
    </source>
</evidence>
<reference evidence="10 11" key="1">
    <citation type="journal article" date="2013" name="Genome Announc.">
        <title>Draft Genome Sequence of Desulfotignum phosphitoxidans DSM 13687 Strain FiPS-3.</title>
        <authorList>
            <person name="Poehlein A."/>
            <person name="Daniel R."/>
            <person name="Simeonova D.D."/>
        </authorList>
    </citation>
    <scope>NUCLEOTIDE SEQUENCE [LARGE SCALE GENOMIC DNA]</scope>
    <source>
        <strain evidence="10 11">DSM 13687</strain>
    </source>
</reference>
<dbReference type="EMBL" id="APJX01000007">
    <property type="protein sequence ID" value="EMS78780.1"/>
    <property type="molecule type" value="Genomic_DNA"/>
</dbReference>
<accession>S0FVP3</accession>
<comment type="subcellular location">
    <subcellularLocation>
        <location evidence="8">Cytoplasm</location>
    </subcellularLocation>
</comment>
<comment type="similarity">
    <text evidence="8">Belongs to the KAE1 / TsaD family.</text>
</comment>
<dbReference type="InterPro" id="IPR022450">
    <property type="entry name" value="TsaD"/>
</dbReference>
<evidence type="ECO:0000256" key="7">
    <source>
        <dbReference type="ARBA" id="ARBA00048117"/>
    </source>
</evidence>
<comment type="caution">
    <text evidence="10">The sequence shown here is derived from an EMBL/GenBank/DDBJ whole genome shotgun (WGS) entry which is preliminary data.</text>
</comment>
<dbReference type="EC" id="2.3.1.234" evidence="8"/>
<feature type="domain" description="Gcp-like" evidence="9">
    <location>
        <begin position="24"/>
        <end position="307"/>
    </location>
</feature>
<keyword evidence="6 8" id="KW-0012">Acyltransferase</keyword>
<evidence type="ECO:0000313" key="11">
    <source>
        <dbReference type="Proteomes" id="UP000014216"/>
    </source>
</evidence>
<keyword evidence="1 8" id="KW-0963">Cytoplasm</keyword>
<dbReference type="PRINTS" id="PR00789">
    <property type="entry name" value="OSIALOPTASE"/>
</dbReference>
<evidence type="ECO:0000256" key="3">
    <source>
        <dbReference type="ARBA" id="ARBA00022694"/>
    </source>
</evidence>
<dbReference type="PATRIC" id="fig|1286635.3.peg.3435"/>
<protein>
    <recommendedName>
        <fullName evidence="8">tRNA N6-adenosine threonylcarbamoyltransferase</fullName>
        <ecNumber evidence="8">2.3.1.234</ecNumber>
    </recommendedName>
    <alternativeName>
        <fullName evidence="8">N6-L-threonylcarbamoyladenine synthase</fullName>
        <shortName evidence="8">t(6)A synthase</shortName>
    </alternativeName>
    <alternativeName>
        <fullName evidence="8">t(6)A37 threonylcarbamoyladenosine biosynthesis protein TsaD</fullName>
    </alternativeName>
    <alternativeName>
        <fullName evidence="8">tRNA threonylcarbamoyladenosine biosynthesis protein TsaD</fullName>
    </alternativeName>
</protein>
<feature type="binding site" evidence="8">
    <location>
        <position position="184"/>
    </location>
    <ligand>
        <name>substrate</name>
    </ligand>
</feature>
<dbReference type="Proteomes" id="UP000014216">
    <property type="component" value="Unassembled WGS sequence"/>
</dbReference>
<dbReference type="GO" id="GO:0005506">
    <property type="term" value="F:iron ion binding"/>
    <property type="evidence" value="ECO:0007669"/>
    <property type="project" value="UniProtKB-UniRule"/>
</dbReference>
<comment type="cofactor">
    <cofactor evidence="8">
        <name>Fe(2+)</name>
        <dbReference type="ChEBI" id="CHEBI:29033"/>
    </cofactor>
    <text evidence="8">Binds 1 Fe(2+) ion per subunit.</text>
</comment>
<dbReference type="InterPro" id="IPR000905">
    <property type="entry name" value="Gcp-like_dom"/>
</dbReference>